<dbReference type="GO" id="GO:0004185">
    <property type="term" value="F:serine-type carboxypeptidase activity"/>
    <property type="evidence" value="ECO:0007669"/>
    <property type="project" value="InterPro"/>
</dbReference>
<keyword evidence="5" id="KW-0378">Hydrolase</keyword>
<feature type="compositionally biased region" description="Basic and acidic residues" evidence="7">
    <location>
        <begin position="23"/>
        <end position="34"/>
    </location>
</feature>
<dbReference type="PANTHER" id="PTHR11802:SF472">
    <property type="entry name" value="SERINE CARBOXYPEPTIDASE CPVL-RELATED"/>
    <property type="match status" value="1"/>
</dbReference>
<proteinExistence type="evidence at transcript level"/>
<evidence type="ECO:0000256" key="7">
    <source>
        <dbReference type="SAM" id="MobiDB-lite"/>
    </source>
</evidence>
<comment type="similarity">
    <text evidence="1">Belongs to the peptidase S10 family.</text>
</comment>
<keyword evidence="4 8" id="KW-0732">Signal</keyword>
<organism evidence="9">
    <name type="scientific">Rhipicephalus pulchellus</name>
    <name type="common">Yellow backed tick</name>
    <name type="synonym">Dermacentor pulchellus</name>
    <dbReference type="NCBI Taxonomy" id="72859"/>
    <lineage>
        <taxon>Eukaryota</taxon>
        <taxon>Metazoa</taxon>
        <taxon>Ecdysozoa</taxon>
        <taxon>Arthropoda</taxon>
        <taxon>Chelicerata</taxon>
        <taxon>Arachnida</taxon>
        <taxon>Acari</taxon>
        <taxon>Parasitiformes</taxon>
        <taxon>Ixodida</taxon>
        <taxon>Ixodoidea</taxon>
        <taxon>Ixodidae</taxon>
        <taxon>Rhipicephalinae</taxon>
        <taxon>Rhipicephalus</taxon>
        <taxon>Rhipicephalus</taxon>
    </lineage>
</organism>
<name>L7M8V2_RHIPC</name>
<dbReference type="Pfam" id="PF00450">
    <property type="entry name" value="Peptidase_S10"/>
    <property type="match status" value="1"/>
</dbReference>
<dbReference type="InterPro" id="IPR029058">
    <property type="entry name" value="AB_hydrolase_fold"/>
</dbReference>
<evidence type="ECO:0000256" key="5">
    <source>
        <dbReference type="ARBA" id="ARBA00022801"/>
    </source>
</evidence>
<protein>
    <submittedName>
        <fullName evidence="9">Putative serine carboxypeptidase</fullName>
    </submittedName>
</protein>
<keyword evidence="2 9" id="KW-0121">Carboxypeptidase</keyword>
<dbReference type="InterPro" id="IPR001563">
    <property type="entry name" value="Peptidase_S10"/>
</dbReference>
<dbReference type="PRINTS" id="PR00724">
    <property type="entry name" value="CRBOXYPTASEC"/>
</dbReference>
<evidence type="ECO:0000256" key="8">
    <source>
        <dbReference type="SAM" id="SignalP"/>
    </source>
</evidence>
<evidence type="ECO:0000256" key="3">
    <source>
        <dbReference type="ARBA" id="ARBA00022670"/>
    </source>
</evidence>
<evidence type="ECO:0000256" key="4">
    <source>
        <dbReference type="ARBA" id="ARBA00022729"/>
    </source>
</evidence>
<sequence>MVPASAWMFLILLASFQSVGSADSDRGTSEREEQPSSESLPLPNLPDVGPLFLTKYINECKYDEAKIRSEVSLFRSVNATAYSGYITVNESMNSNLFFLFIVSEGNKSDDPVVLWTQGGPGLSSLFGQFLQNGPLKFQLPSNLTKRDNTLQKHANMIYLDVPVGAGFSYTKDLRGYSQSMDNIIEHVLEFLRQFFLLFSEYQNRPFYLAGESYGARYSVAVANALLNNKDKLPLKLEGVIGGNGFLGPITDIADSSKFLYQVSMLTADGLASFEQRFKEIKESEKTNPPKALQLLFSTIFTSTNKSTPTLFQSLTMFNDHASPLHTERPRLMLACYYFLNTDDIKKEFHVGLNATFEFNNENLQKSLLLDWLADISEPMRNVLNNLRVLLYFGQIDALFPSVNQRMYMKTFEWTYAAKYRSTSRCAYKPNAYYYGNAGYLKQFHKFAEAVLLGMSHYGAVDKPDEVYYLMMQFINKTLICPADSSSPNQLTEN</sequence>
<dbReference type="PANTHER" id="PTHR11802">
    <property type="entry name" value="SERINE PROTEASE FAMILY S10 SERINE CARBOXYPEPTIDASE"/>
    <property type="match status" value="1"/>
</dbReference>
<reference evidence="9" key="2">
    <citation type="journal article" date="2015" name="J. Proteomics">
        <title>Sexual differences in the sialomes of the zebra tick, Rhipicephalus pulchellus.</title>
        <authorList>
            <person name="Tan A.W."/>
            <person name="Francischetti I.M."/>
            <person name="Slovak M."/>
            <person name="Kini R.M."/>
            <person name="Ribeiro J.M."/>
        </authorList>
    </citation>
    <scope>NUCLEOTIDE SEQUENCE</scope>
    <source>
        <tissue evidence="9">Salivary gland</tissue>
    </source>
</reference>
<evidence type="ECO:0000256" key="1">
    <source>
        <dbReference type="ARBA" id="ARBA00009431"/>
    </source>
</evidence>
<dbReference type="AlphaFoldDB" id="L7M8V2"/>
<evidence type="ECO:0000256" key="6">
    <source>
        <dbReference type="ARBA" id="ARBA00023180"/>
    </source>
</evidence>
<feature type="compositionally biased region" description="Low complexity" evidence="7">
    <location>
        <begin position="36"/>
        <end position="45"/>
    </location>
</feature>
<accession>L7M8V2</accession>
<dbReference type="EMBL" id="GACK01004559">
    <property type="protein sequence ID" value="JAA60475.1"/>
    <property type="molecule type" value="mRNA"/>
</dbReference>
<dbReference type="SUPFAM" id="SSF53474">
    <property type="entry name" value="alpha/beta-Hydrolases"/>
    <property type="match status" value="1"/>
</dbReference>
<feature type="region of interest" description="Disordered" evidence="7">
    <location>
        <begin position="23"/>
        <end position="45"/>
    </location>
</feature>
<evidence type="ECO:0000313" key="9">
    <source>
        <dbReference type="EMBL" id="JAA60475.1"/>
    </source>
</evidence>
<dbReference type="Gene3D" id="3.40.50.1820">
    <property type="entry name" value="alpha/beta hydrolase"/>
    <property type="match status" value="1"/>
</dbReference>
<keyword evidence="6" id="KW-0325">Glycoprotein</keyword>
<reference evidence="9" key="1">
    <citation type="submission" date="2012-11" db="EMBL/GenBank/DDBJ databases">
        <authorList>
            <person name="Lucero-Rivera Y.E."/>
            <person name="Tovar-Ramirez D."/>
        </authorList>
    </citation>
    <scope>NUCLEOTIDE SEQUENCE</scope>
    <source>
        <tissue evidence="9">Salivary gland</tissue>
    </source>
</reference>
<keyword evidence="3" id="KW-0645">Protease</keyword>
<dbReference type="GO" id="GO:0006508">
    <property type="term" value="P:proteolysis"/>
    <property type="evidence" value="ECO:0007669"/>
    <property type="project" value="UniProtKB-KW"/>
</dbReference>
<feature type="signal peptide" evidence="8">
    <location>
        <begin position="1"/>
        <end position="22"/>
    </location>
</feature>
<feature type="chain" id="PRO_5003981423" evidence="8">
    <location>
        <begin position="23"/>
        <end position="493"/>
    </location>
</feature>
<evidence type="ECO:0000256" key="2">
    <source>
        <dbReference type="ARBA" id="ARBA00022645"/>
    </source>
</evidence>